<dbReference type="Proteomes" id="UP000565155">
    <property type="component" value="Unassembled WGS sequence"/>
</dbReference>
<organism evidence="1 2">
    <name type="scientific">Vibrio alginolyticus</name>
    <dbReference type="NCBI Taxonomy" id="663"/>
    <lineage>
        <taxon>Bacteria</taxon>
        <taxon>Pseudomonadati</taxon>
        <taxon>Pseudomonadota</taxon>
        <taxon>Gammaproteobacteria</taxon>
        <taxon>Vibrionales</taxon>
        <taxon>Vibrionaceae</taxon>
        <taxon>Vibrio</taxon>
    </lineage>
</organism>
<evidence type="ECO:0000313" key="2">
    <source>
        <dbReference type="Proteomes" id="UP000565155"/>
    </source>
</evidence>
<name>A0A7Y0N079_VIBAL</name>
<accession>A0A7Y0N079</accession>
<dbReference type="RefSeq" id="WP_169629053.1">
    <property type="nucleotide sequence ID" value="NZ_JABCMA010000035.1"/>
</dbReference>
<reference evidence="1 2" key="1">
    <citation type="submission" date="2020-04" db="EMBL/GenBank/DDBJ databases">
        <title>Whole-genome sequencing of Vibrio spp. from China reveals different genetic environments of blaCTX-M-14 among diverse lineages.</title>
        <authorList>
            <person name="Zheng Z."/>
            <person name="Ye L."/>
            <person name="Chen S."/>
        </authorList>
    </citation>
    <scope>NUCLEOTIDE SEQUENCE [LARGE SCALE GENOMIC DNA]</scope>
    <source>
        <strain evidence="1 2">Vb1636</strain>
    </source>
</reference>
<sequence length="119" mass="13605">MSKLQPKPLLFFGLVEEMEVVIGYVSDVMELIELIDVNEYLSLRKQIIDVFQIGELYSFDSSKFGSNVEFGDISDAVRLTTFSIYPQSTPMNKPISVEERKLWCEKIMNNMDAAASCDY</sequence>
<proteinExistence type="predicted"/>
<comment type="caution">
    <text evidence="1">The sequence shown here is derived from an EMBL/GenBank/DDBJ whole genome shotgun (WGS) entry which is preliminary data.</text>
</comment>
<dbReference type="AlphaFoldDB" id="A0A7Y0N079"/>
<gene>
    <name evidence="1" type="ORF">HKB35_21075</name>
</gene>
<protein>
    <submittedName>
        <fullName evidence="1">Uncharacterized protein</fullName>
    </submittedName>
</protein>
<evidence type="ECO:0000313" key="1">
    <source>
        <dbReference type="EMBL" id="NMR76107.1"/>
    </source>
</evidence>
<dbReference type="EMBL" id="JABCMA010000035">
    <property type="protein sequence ID" value="NMR76107.1"/>
    <property type="molecule type" value="Genomic_DNA"/>
</dbReference>